<dbReference type="InterPro" id="IPR036514">
    <property type="entry name" value="SGNH_hydro_sf"/>
</dbReference>
<evidence type="ECO:0000256" key="1">
    <source>
        <dbReference type="PIRSR" id="PIRSR637460-1"/>
    </source>
</evidence>
<evidence type="ECO:0000313" key="4">
    <source>
        <dbReference type="EMBL" id="NMN97501.1"/>
    </source>
</evidence>
<dbReference type="Pfam" id="PF13472">
    <property type="entry name" value="Lipase_GDSL_2"/>
    <property type="match status" value="1"/>
</dbReference>
<feature type="active site" description="Nucleophile" evidence="1">
    <location>
        <position position="58"/>
    </location>
</feature>
<dbReference type="EMBL" id="VCQU01000007">
    <property type="protein sequence ID" value="NMN97501.1"/>
    <property type="molecule type" value="Genomic_DNA"/>
</dbReference>
<dbReference type="InterPro" id="IPR037460">
    <property type="entry name" value="SEST-like"/>
</dbReference>
<dbReference type="AlphaFoldDB" id="A0A848KH64"/>
<keyword evidence="2" id="KW-1015">Disulfide bond</keyword>
<evidence type="ECO:0000259" key="3">
    <source>
        <dbReference type="Pfam" id="PF13472"/>
    </source>
</evidence>
<feature type="disulfide bond" evidence="2">
    <location>
        <begin position="77"/>
        <end position="102"/>
    </location>
</feature>
<name>A0A848KH64_9NOCA</name>
<evidence type="ECO:0000313" key="5">
    <source>
        <dbReference type="Proteomes" id="UP000535543"/>
    </source>
</evidence>
<dbReference type="GO" id="GO:0004806">
    <property type="term" value="F:triacylglycerol lipase activity"/>
    <property type="evidence" value="ECO:0007669"/>
    <property type="project" value="TreeGrafter"/>
</dbReference>
<dbReference type="PANTHER" id="PTHR37981:SF1">
    <property type="entry name" value="SGNH HYDROLASE-TYPE ESTERASE DOMAIN-CONTAINING PROTEIN"/>
    <property type="match status" value="1"/>
</dbReference>
<sequence length="310" mass="31635">MRSSKAPCAQLNGRNTDMFGGARAAVAASLLTVGLAVSIAPDAAAAPSYREYVALGDSWAADVSLVNLDASQVPVGCAQSRSNYPKQVAAALGVSTFRDATCGQATTKEMTAPQSLLVPGINAPQFDRLTPSTDLVTLGIGGNDAGLADVVATCVTFGASHCTDQWVVGGVDRMSALIDAGKGKVIDVLQGIRARSPQARVLVIGYLAGLPTNSGCAAQSGIPDSDAAWVGRKLVELNDMLIAAAAATGAEYVDTYSGSVGHDACQAPGVRWVEGTMPMSSTPQGVAVPFHPNQLGANHQAWAVKNALGL</sequence>
<evidence type="ECO:0000256" key="2">
    <source>
        <dbReference type="PIRSR" id="PIRSR637460-2"/>
    </source>
</evidence>
<dbReference type="GO" id="GO:0019433">
    <property type="term" value="P:triglyceride catabolic process"/>
    <property type="evidence" value="ECO:0007669"/>
    <property type="project" value="TreeGrafter"/>
</dbReference>
<feature type="disulfide bond" evidence="2">
    <location>
        <begin position="154"/>
        <end position="162"/>
    </location>
</feature>
<proteinExistence type="predicted"/>
<keyword evidence="5" id="KW-1185">Reference proteome</keyword>
<accession>A0A848KH64</accession>
<dbReference type="Gene3D" id="3.40.50.1110">
    <property type="entry name" value="SGNH hydrolase"/>
    <property type="match status" value="1"/>
</dbReference>
<reference evidence="4 5" key="1">
    <citation type="submission" date="2019-05" db="EMBL/GenBank/DDBJ databases">
        <authorList>
            <person name="Lee S.D."/>
        </authorList>
    </citation>
    <scope>NUCLEOTIDE SEQUENCE [LARGE SCALE GENOMIC DNA]</scope>
    <source>
        <strain evidence="4 5">YC2-7</strain>
    </source>
</reference>
<dbReference type="PANTHER" id="PTHR37981">
    <property type="entry name" value="LIPASE 2"/>
    <property type="match status" value="1"/>
</dbReference>
<dbReference type="InterPro" id="IPR013830">
    <property type="entry name" value="SGNH_hydro"/>
</dbReference>
<gene>
    <name evidence="4" type="ORF">FGL95_20910</name>
</gene>
<feature type="active site" evidence="1">
    <location>
        <position position="291"/>
    </location>
</feature>
<keyword evidence="4" id="KW-0378">Hydrolase</keyword>
<comment type="caution">
    <text evidence="4">The sequence shown here is derived from an EMBL/GenBank/DDBJ whole genome shotgun (WGS) entry which is preliminary data.</text>
</comment>
<dbReference type="CDD" id="cd01823">
    <property type="entry name" value="SEST_like"/>
    <property type="match status" value="1"/>
</dbReference>
<organism evidence="4 5">
    <name type="scientific">Antrihabitans stalactiti</name>
    <dbReference type="NCBI Taxonomy" id="2584121"/>
    <lineage>
        <taxon>Bacteria</taxon>
        <taxon>Bacillati</taxon>
        <taxon>Actinomycetota</taxon>
        <taxon>Actinomycetes</taxon>
        <taxon>Mycobacteriales</taxon>
        <taxon>Nocardiaceae</taxon>
        <taxon>Antrihabitans</taxon>
    </lineage>
</organism>
<dbReference type="SUPFAM" id="SSF52266">
    <property type="entry name" value="SGNH hydrolase"/>
    <property type="match status" value="1"/>
</dbReference>
<feature type="disulfide bond" evidence="2">
    <location>
        <begin position="216"/>
        <end position="265"/>
    </location>
</feature>
<dbReference type="Proteomes" id="UP000535543">
    <property type="component" value="Unassembled WGS sequence"/>
</dbReference>
<protein>
    <submittedName>
        <fullName evidence="4">SGNH/GDSL hydrolase family protein</fullName>
    </submittedName>
</protein>
<feature type="domain" description="SGNH hydrolase-type esterase" evidence="3">
    <location>
        <begin position="54"/>
        <end position="296"/>
    </location>
</feature>
<reference evidence="4 5" key="2">
    <citation type="submission" date="2020-06" db="EMBL/GenBank/DDBJ databases">
        <title>Antribacter stalactiti gen. nov., sp. nov., a new member of the family Nacardiaceae isolated from a cave.</title>
        <authorList>
            <person name="Kim I.S."/>
        </authorList>
    </citation>
    <scope>NUCLEOTIDE SEQUENCE [LARGE SCALE GENOMIC DNA]</scope>
    <source>
        <strain evidence="4 5">YC2-7</strain>
    </source>
</reference>